<keyword evidence="7" id="KW-0902">Two-component regulatory system</keyword>
<comment type="catalytic activity">
    <reaction evidence="1">
        <text>ATP + protein L-histidine = ADP + protein N-phospho-L-histidine.</text>
        <dbReference type="EC" id="2.7.13.3"/>
    </reaction>
</comment>
<evidence type="ECO:0000313" key="12">
    <source>
        <dbReference type="EMBL" id="CDS97422.1"/>
    </source>
</evidence>
<dbReference type="SUPFAM" id="SSF47384">
    <property type="entry name" value="Homodimeric domain of signal transducing histidine kinase"/>
    <property type="match status" value="1"/>
</dbReference>
<dbReference type="GO" id="GO:0004721">
    <property type="term" value="F:phosphoprotein phosphatase activity"/>
    <property type="evidence" value="ECO:0007669"/>
    <property type="project" value="TreeGrafter"/>
</dbReference>
<evidence type="ECO:0000256" key="1">
    <source>
        <dbReference type="ARBA" id="ARBA00000085"/>
    </source>
</evidence>
<dbReference type="PANTHER" id="PTHR45453">
    <property type="entry name" value="PHOSPHATE REGULON SENSOR PROTEIN PHOR"/>
    <property type="match status" value="1"/>
</dbReference>
<dbReference type="AlphaFoldDB" id="A0A069APN2"/>
<dbReference type="GO" id="GO:0016036">
    <property type="term" value="P:cellular response to phosphate starvation"/>
    <property type="evidence" value="ECO:0007669"/>
    <property type="project" value="TreeGrafter"/>
</dbReference>
<dbReference type="CDD" id="cd00075">
    <property type="entry name" value="HATPase"/>
    <property type="match status" value="1"/>
</dbReference>
<feature type="transmembrane region" description="Helical" evidence="8">
    <location>
        <begin position="110"/>
        <end position="130"/>
    </location>
</feature>
<dbReference type="InterPro" id="IPR003661">
    <property type="entry name" value="HisK_dim/P_dom"/>
</dbReference>
<evidence type="ECO:0000256" key="5">
    <source>
        <dbReference type="ARBA" id="ARBA00022679"/>
    </source>
</evidence>
<dbReference type="SMART" id="SM00387">
    <property type="entry name" value="HATPase_c"/>
    <property type="match status" value="1"/>
</dbReference>
<keyword evidence="5" id="KW-0808">Transferase</keyword>
<keyword evidence="8" id="KW-0812">Transmembrane</keyword>
<dbReference type="Gene3D" id="3.30.565.10">
    <property type="entry name" value="Histidine kinase-like ATPase, C-terminal domain"/>
    <property type="match status" value="1"/>
</dbReference>
<dbReference type="SMART" id="SM00388">
    <property type="entry name" value="HisKA"/>
    <property type="match status" value="1"/>
</dbReference>
<dbReference type="InterPro" id="IPR004358">
    <property type="entry name" value="Sig_transdc_His_kin-like_C"/>
</dbReference>
<feature type="domain" description="Histidine kinase" evidence="9">
    <location>
        <begin position="197"/>
        <end position="411"/>
    </location>
</feature>
<dbReference type="PROSITE" id="PS50109">
    <property type="entry name" value="HIS_KIN"/>
    <property type="match status" value="1"/>
</dbReference>
<keyword evidence="8" id="KW-0472">Membrane</keyword>
<evidence type="ECO:0000313" key="10">
    <source>
        <dbReference type="EMBL" id="CDS83020.1"/>
    </source>
</evidence>
<dbReference type="CDD" id="cd00082">
    <property type="entry name" value="HisKA"/>
    <property type="match status" value="1"/>
</dbReference>
<dbReference type="PANTHER" id="PTHR45453:SF1">
    <property type="entry name" value="PHOSPHATE REGULON SENSOR PROTEIN PHOR"/>
    <property type="match status" value="1"/>
</dbReference>
<dbReference type="Pfam" id="PF00512">
    <property type="entry name" value="HisKA"/>
    <property type="match status" value="1"/>
</dbReference>
<comment type="subcellular location">
    <subcellularLocation>
        <location evidence="2">Membrane</location>
    </subcellularLocation>
</comment>
<dbReference type="GO" id="GO:0005886">
    <property type="term" value="C:plasma membrane"/>
    <property type="evidence" value="ECO:0007669"/>
    <property type="project" value="TreeGrafter"/>
</dbReference>
<organism evidence="12">
    <name type="scientific">Clostridioides difficile</name>
    <name type="common">Peptoclostridium difficile</name>
    <dbReference type="NCBI Taxonomy" id="1496"/>
    <lineage>
        <taxon>Bacteria</taxon>
        <taxon>Bacillati</taxon>
        <taxon>Bacillota</taxon>
        <taxon>Clostridia</taxon>
        <taxon>Peptostreptococcales</taxon>
        <taxon>Peptostreptococcaceae</taxon>
        <taxon>Clostridioides</taxon>
    </lineage>
</organism>
<dbReference type="EC" id="2.7.13.3" evidence="3"/>
<dbReference type="InterPro" id="IPR005467">
    <property type="entry name" value="His_kinase_dom"/>
</dbReference>
<dbReference type="InterPro" id="IPR050351">
    <property type="entry name" value="BphY/WalK/GraS-like"/>
</dbReference>
<evidence type="ECO:0000256" key="3">
    <source>
        <dbReference type="ARBA" id="ARBA00012438"/>
    </source>
</evidence>
<dbReference type="GO" id="GO:0000155">
    <property type="term" value="F:phosphorelay sensor kinase activity"/>
    <property type="evidence" value="ECO:0007669"/>
    <property type="project" value="InterPro"/>
</dbReference>
<reference evidence="12" key="1">
    <citation type="submission" date="2014-07" db="EMBL/GenBank/DDBJ databases">
        <authorList>
            <person name="Monot Marc"/>
        </authorList>
    </citation>
    <scope>NUCLEOTIDE SEQUENCE</scope>
    <source>
        <strain evidence="12">7032989</strain>
        <strain evidence="11">7032994</strain>
    </source>
</reference>
<dbReference type="Gene3D" id="1.10.287.130">
    <property type="match status" value="1"/>
</dbReference>
<evidence type="ECO:0000256" key="6">
    <source>
        <dbReference type="ARBA" id="ARBA00022777"/>
    </source>
</evidence>
<accession>A0A069APN2</accession>
<evidence type="ECO:0000256" key="7">
    <source>
        <dbReference type="ARBA" id="ARBA00023012"/>
    </source>
</evidence>
<gene>
    <name evidence="12" type="ORF">BN1095_210057</name>
    <name evidence="10" type="ORF">BN1096_160055</name>
    <name evidence="11" type="ORF">BN1097_140056</name>
</gene>
<proteinExistence type="predicted"/>
<dbReference type="EMBL" id="LK932347">
    <property type="protein sequence ID" value="CDS83163.1"/>
    <property type="molecule type" value="Genomic_DNA"/>
</dbReference>
<evidence type="ECO:0000256" key="8">
    <source>
        <dbReference type="SAM" id="Phobius"/>
    </source>
</evidence>
<dbReference type="Pfam" id="PF02518">
    <property type="entry name" value="HATPase_c"/>
    <property type="match status" value="1"/>
</dbReference>
<dbReference type="RefSeq" id="WP_009895239.1">
    <property type="nucleotide sequence ID" value="NZ_BBYB01000032.1"/>
</dbReference>
<evidence type="ECO:0000259" key="9">
    <source>
        <dbReference type="PROSITE" id="PS50109"/>
    </source>
</evidence>
<keyword evidence="8" id="KW-1133">Transmembrane helix</keyword>
<dbReference type="GeneID" id="66352710"/>
<name>A0A069APN2_CLODI</name>
<feature type="transmembrane region" description="Helical" evidence="8">
    <location>
        <begin position="12"/>
        <end position="34"/>
    </location>
</feature>
<keyword evidence="6 11" id="KW-0418">Kinase</keyword>
<dbReference type="InterPro" id="IPR036890">
    <property type="entry name" value="HATPase_C_sf"/>
</dbReference>
<dbReference type="PRINTS" id="PR00344">
    <property type="entry name" value="BCTRLSENSOR"/>
</dbReference>
<evidence type="ECO:0000256" key="4">
    <source>
        <dbReference type="ARBA" id="ARBA00022553"/>
    </source>
</evidence>
<evidence type="ECO:0000313" key="11">
    <source>
        <dbReference type="EMBL" id="CDS83163.1"/>
    </source>
</evidence>
<dbReference type="EMBL" id="LK932861">
    <property type="protein sequence ID" value="CDS97422.1"/>
    <property type="molecule type" value="Genomic_DNA"/>
</dbReference>
<dbReference type="InterPro" id="IPR036097">
    <property type="entry name" value="HisK_dim/P_sf"/>
</dbReference>
<sequence length="413" mass="47465">MKVFSNKDIKIFFLVIISVLLMFIVVGQIVVINITNDYKSALLEHDYNIAGYLNSMGVDKSKIPAVFTTNEDKYTLKGKEILNTARYDFGTDDSFMPSVKLFQGKYIKTMFLYLFVFFTMIIFILYVYFFRQQNKIEEASYKIDSFMNGNINVRLNTYEEGSLSKLFGSIDAMSTSLNTHILKEKQNKEFLKNTISDISHQLKTPLTALMMYNQILQEESHNSEIVENFVQKSQNELERIESLIQNLLKITKIDSKTIILNKASVNVKKLITKILYSFETRAEKEGKSISIRGLENTNLFCDYEWISEALSNLIKNALDNTKENDKIMIEWVETPITTIISVSDTGNGIHIEDIHHIFKRFYRSKFSKSNQGLGLGLPLVKSIIEQHNGTITVESNFLQGSTFTLSFLKLTNM</sequence>
<protein>
    <recommendedName>
        <fullName evidence="3">histidine kinase</fullName>
        <ecNumber evidence="3">2.7.13.3</ecNumber>
    </recommendedName>
</protein>
<evidence type="ECO:0000256" key="2">
    <source>
        <dbReference type="ARBA" id="ARBA00004370"/>
    </source>
</evidence>
<dbReference type="EMBL" id="LK932465">
    <property type="protein sequence ID" value="CDS83020.1"/>
    <property type="molecule type" value="Genomic_DNA"/>
</dbReference>
<keyword evidence="4" id="KW-0597">Phosphoprotein</keyword>
<dbReference type="SUPFAM" id="SSF55874">
    <property type="entry name" value="ATPase domain of HSP90 chaperone/DNA topoisomerase II/histidine kinase"/>
    <property type="match status" value="1"/>
</dbReference>
<dbReference type="InterPro" id="IPR003594">
    <property type="entry name" value="HATPase_dom"/>
</dbReference>